<dbReference type="EC" id="6.5.1.1" evidence="2"/>
<keyword evidence="5" id="KW-0548">Nucleotidyltransferase</keyword>
<dbReference type="Gene3D" id="3.90.920.10">
    <property type="entry name" value="DNA primase, PRIM domain"/>
    <property type="match status" value="1"/>
</dbReference>
<reference evidence="23 24" key="1">
    <citation type="submission" date="2023-08" db="EMBL/GenBank/DDBJ databases">
        <title>Oxalobacteraceae gen .nov., isolated from river sludge outside the plant.</title>
        <authorList>
            <person name="Zhao S.Y."/>
        </authorList>
    </citation>
    <scope>NUCLEOTIDE SEQUENCE [LARGE SCALE GENOMIC DNA]</scope>
    <source>
        <strain evidence="23 24">R-40</strain>
    </source>
</reference>
<feature type="compositionally biased region" description="Low complexity" evidence="21">
    <location>
        <begin position="180"/>
        <end position="198"/>
    </location>
</feature>
<evidence type="ECO:0000256" key="4">
    <source>
        <dbReference type="ARBA" id="ARBA00022679"/>
    </source>
</evidence>
<dbReference type="InterPro" id="IPR012309">
    <property type="entry name" value="DNA_ligase_ATP-dep_C"/>
</dbReference>
<evidence type="ECO:0000256" key="8">
    <source>
        <dbReference type="ARBA" id="ARBA00022741"/>
    </source>
</evidence>
<dbReference type="InterPro" id="IPR014144">
    <property type="entry name" value="LigD_PE_domain"/>
</dbReference>
<dbReference type="NCBIfam" id="TIGR02776">
    <property type="entry name" value="NHEJ_ligase_prk"/>
    <property type="match status" value="1"/>
</dbReference>
<evidence type="ECO:0000256" key="9">
    <source>
        <dbReference type="ARBA" id="ARBA00022763"/>
    </source>
</evidence>
<dbReference type="EMBL" id="JAUYVH010000001">
    <property type="protein sequence ID" value="MDQ9169344.1"/>
    <property type="molecule type" value="Genomic_DNA"/>
</dbReference>
<evidence type="ECO:0000256" key="13">
    <source>
        <dbReference type="ARBA" id="ARBA00022932"/>
    </source>
</evidence>
<evidence type="ECO:0000256" key="17">
    <source>
        <dbReference type="ARBA" id="ARBA00023211"/>
    </source>
</evidence>
<dbReference type="PROSITE" id="PS50160">
    <property type="entry name" value="DNA_LIGASE_A3"/>
    <property type="match status" value="1"/>
</dbReference>
<evidence type="ECO:0000256" key="18">
    <source>
        <dbReference type="ARBA" id="ARBA00023268"/>
    </source>
</evidence>
<keyword evidence="18" id="KW-0511">Multifunctional enzyme</keyword>
<dbReference type="GO" id="GO:0003910">
    <property type="term" value="F:DNA ligase (ATP) activity"/>
    <property type="evidence" value="ECO:0007669"/>
    <property type="project" value="UniProtKB-EC"/>
</dbReference>
<dbReference type="CDD" id="cd04862">
    <property type="entry name" value="PaeLigD_Pol_like"/>
    <property type="match status" value="1"/>
</dbReference>
<dbReference type="NCBIfam" id="TIGR02777">
    <property type="entry name" value="LigD_PE_dom"/>
    <property type="match status" value="1"/>
</dbReference>
<organism evidence="23 24">
    <name type="scientific">Keguizhuia sedimenti</name>
    <dbReference type="NCBI Taxonomy" id="3064264"/>
    <lineage>
        <taxon>Bacteria</taxon>
        <taxon>Pseudomonadati</taxon>
        <taxon>Pseudomonadota</taxon>
        <taxon>Betaproteobacteria</taxon>
        <taxon>Burkholderiales</taxon>
        <taxon>Oxalobacteraceae</taxon>
        <taxon>Keguizhuia</taxon>
    </lineage>
</organism>
<dbReference type="PANTHER" id="PTHR42705:SF2">
    <property type="entry name" value="BIFUNCTIONAL NON-HOMOLOGOUS END JOINING PROTEIN LIGD"/>
    <property type="match status" value="1"/>
</dbReference>
<dbReference type="InterPro" id="IPR012340">
    <property type="entry name" value="NA-bd_OB-fold"/>
</dbReference>
<feature type="region of interest" description="Disordered" evidence="21">
    <location>
        <begin position="162"/>
        <end position="211"/>
    </location>
</feature>
<evidence type="ECO:0000256" key="12">
    <source>
        <dbReference type="ARBA" id="ARBA00022840"/>
    </source>
</evidence>
<evidence type="ECO:0000256" key="10">
    <source>
        <dbReference type="ARBA" id="ARBA00022801"/>
    </source>
</evidence>
<evidence type="ECO:0000256" key="1">
    <source>
        <dbReference type="ARBA" id="ARBA00001936"/>
    </source>
</evidence>
<keyword evidence="7" id="KW-0479">Metal-binding</keyword>
<keyword evidence="3 23" id="KW-0436">Ligase</keyword>
<keyword evidence="16" id="KW-0234">DNA repair</keyword>
<keyword evidence="4" id="KW-0808">Transferase</keyword>
<feature type="domain" description="ATP-dependent DNA ligase family profile" evidence="22">
    <location>
        <begin position="325"/>
        <end position="431"/>
    </location>
</feature>
<dbReference type="InterPro" id="IPR014143">
    <property type="entry name" value="NHEJ_ligase_prk"/>
</dbReference>
<evidence type="ECO:0000256" key="11">
    <source>
        <dbReference type="ARBA" id="ARBA00022839"/>
    </source>
</evidence>
<evidence type="ECO:0000256" key="6">
    <source>
        <dbReference type="ARBA" id="ARBA00022722"/>
    </source>
</evidence>
<evidence type="ECO:0000256" key="20">
    <source>
        <dbReference type="ARBA" id="ARBA00034003"/>
    </source>
</evidence>
<dbReference type="PANTHER" id="PTHR42705">
    <property type="entry name" value="BIFUNCTIONAL NON-HOMOLOGOUS END JOINING PROTEIN LIGD"/>
    <property type="match status" value="1"/>
</dbReference>
<keyword evidence="15" id="KW-0233">DNA recombination</keyword>
<dbReference type="Gene3D" id="2.40.50.140">
    <property type="entry name" value="Nucleic acid-binding proteins"/>
    <property type="match status" value="1"/>
</dbReference>
<evidence type="ECO:0000256" key="3">
    <source>
        <dbReference type="ARBA" id="ARBA00022598"/>
    </source>
</evidence>
<evidence type="ECO:0000256" key="2">
    <source>
        <dbReference type="ARBA" id="ARBA00012727"/>
    </source>
</evidence>
<dbReference type="Pfam" id="PF04679">
    <property type="entry name" value="DNA_ligase_A_C"/>
    <property type="match status" value="1"/>
</dbReference>
<evidence type="ECO:0000256" key="19">
    <source>
        <dbReference type="ARBA" id="ARBA00029943"/>
    </source>
</evidence>
<dbReference type="Gene3D" id="3.30.470.30">
    <property type="entry name" value="DNA ligase/mRNA capping enzyme"/>
    <property type="match status" value="1"/>
</dbReference>
<dbReference type="InterPro" id="IPR014145">
    <property type="entry name" value="LigD_pol_dom"/>
</dbReference>
<accession>A0ABU1BKI2</accession>
<evidence type="ECO:0000259" key="22">
    <source>
        <dbReference type="PROSITE" id="PS50160"/>
    </source>
</evidence>
<dbReference type="Proteomes" id="UP001225596">
    <property type="component" value="Unassembled WGS sequence"/>
</dbReference>
<dbReference type="SUPFAM" id="SSF56091">
    <property type="entry name" value="DNA ligase/mRNA capping enzyme, catalytic domain"/>
    <property type="match status" value="1"/>
</dbReference>
<dbReference type="Pfam" id="PF13298">
    <property type="entry name" value="LigD_N"/>
    <property type="match status" value="1"/>
</dbReference>
<dbReference type="CDD" id="cd07971">
    <property type="entry name" value="OBF_DNA_ligase_LigD"/>
    <property type="match status" value="1"/>
</dbReference>
<evidence type="ECO:0000256" key="7">
    <source>
        <dbReference type="ARBA" id="ARBA00022723"/>
    </source>
</evidence>
<dbReference type="CDD" id="cd07906">
    <property type="entry name" value="Adenylation_DNA_ligase_LigD_LigC"/>
    <property type="match status" value="1"/>
</dbReference>
<dbReference type="InterPro" id="IPR012310">
    <property type="entry name" value="DNA_ligase_ATP-dep_cent"/>
</dbReference>
<keyword evidence="8" id="KW-0547">Nucleotide-binding</keyword>
<keyword evidence="13" id="KW-0239">DNA-directed DNA polymerase</keyword>
<keyword evidence="10" id="KW-0378">Hydrolase</keyword>
<comment type="caution">
    <text evidence="23">The sequence shown here is derived from an EMBL/GenBank/DDBJ whole genome shotgun (WGS) entry which is preliminary data.</text>
</comment>
<keyword evidence="9" id="KW-0227">DNA damage</keyword>
<comment type="cofactor">
    <cofactor evidence="1">
        <name>Mn(2+)</name>
        <dbReference type="ChEBI" id="CHEBI:29035"/>
    </cofactor>
</comment>
<keyword evidence="12" id="KW-0067">ATP-binding</keyword>
<dbReference type="Pfam" id="PF21686">
    <property type="entry name" value="LigD_Prim-Pol"/>
    <property type="match status" value="1"/>
</dbReference>
<dbReference type="NCBIfam" id="TIGR02779">
    <property type="entry name" value="NHEJ_ligase_lig"/>
    <property type="match status" value="1"/>
</dbReference>
<name>A0ABU1BKI2_9BURK</name>
<evidence type="ECO:0000313" key="23">
    <source>
        <dbReference type="EMBL" id="MDQ9169344.1"/>
    </source>
</evidence>
<keyword evidence="11" id="KW-0269">Exonuclease</keyword>
<protein>
    <recommendedName>
        <fullName evidence="2">DNA ligase (ATP)</fullName>
        <ecNumber evidence="2">6.5.1.1</ecNumber>
    </recommendedName>
    <alternativeName>
        <fullName evidence="19">NHEJ DNA polymerase</fullName>
    </alternativeName>
</protein>
<sequence>MPNKLSSYHAKRNFNVTREPKGRVQASHDELQFVVQEHHASKLHYDFRLELDGVLKSWTVPKGPSLDPNEKRLAVHVEDHPIAYAGFEGTIPENQYGAGRVRIWDSGYWEPIGDPAAAYRAGKLKFRLYGEKLQGGWALIKTRLRGGSDKEQWLLIKERDEAAQDASHASPSGRKAGSTQAVAAKARAKPAAKGAVQASPRKRTALKPSSAQDAEDVAVSKLANALKAPLPAAVNAQLATLVEHAPTQGDWIYEIKYDGYRILARIESGRVQLMTRDGKDWTARLPRQVEALQELGLKNAWLDGEIVVLDGHGIPSFQQLQNAFDAKSTAKVIFFAFDLLYLDGYDLRNVPLLQRRGLLERALAKADQEHIRYSAPLHEPAEKLLDSACQLSMEGIIGKLSDSIYTGKRSADWIKLKCRKRQEFVIAGFTDPQGKRQFFGSLLLAVFTDDGVLRYAGRVGTGFDNAVLQSVYKKLKPLMQSRCPFPEIPRGPGIAKAHWLKPKLVAEISFAEWTKDGLLRQAVFHGLRTDKPAGQIRREQAVDLSASRQQAASKRPAKSRSKLSASVENAASDANTFHGIVITHPERVIDPSSGLTKLDIARYYDAVAPFILPYLKDRPVYLLRSPGGLSGKAFFQRHAIRAAIPGIQLLDPSVDPEHEPLMVINSAQALIGAAQMGSLELHSCNATADMLDRPDCMVFDLDPDPNLPWKRIAESAKLTRQLLDELGLTCFLKTSGSKGLHLIVPLARRHDWESVTQFSKALAQHLANTIPGHFIASMGEENRVGKIYIDYLRNSKMASTVVPYSTRARNGLPVAVPIAWEELDDIKGSAMWNIVSIQERLVRQKSDPWQDFFSTRQILTKSMRKALGIIEGSMAD</sequence>
<comment type="catalytic activity">
    <reaction evidence="20">
        <text>ATP + (deoxyribonucleotide)n-3'-hydroxyl + 5'-phospho-(deoxyribonucleotide)m = (deoxyribonucleotide)n+m + AMP + diphosphate.</text>
        <dbReference type="EC" id="6.5.1.1"/>
    </reaction>
</comment>
<dbReference type="Gene3D" id="3.30.1490.70">
    <property type="match status" value="1"/>
</dbReference>
<dbReference type="Pfam" id="PF01068">
    <property type="entry name" value="DNA_ligase_A_M"/>
    <property type="match status" value="1"/>
</dbReference>
<proteinExistence type="predicted"/>
<dbReference type="NCBIfam" id="TIGR02778">
    <property type="entry name" value="ligD_pol"/>
    <property type="match status" value="1"/>
</dbReference>
<evidence type="ECO:0000256" key="14">
    <source>
        <dbReference type="ARBA" id="ARBA00023125"/>
    </source>
</evidence>
<evidence type="ECO:0000256" key="21">
    <source>
        <dbReference type="SAM" id="MobiDB-lite"/>
    </source>
</evidence>
<dbReference type="InterPro" id="IPR014146">
    <property type="entry name" value="LigD_ligase_dom"/>
</dbReference>
<gene>
    <name evidence="23" type="primary">ligD</name>
    <name evidence="23" type="ORF">Q8A64_02850</name>
</gene>
<evidence type="ECO:0000313" key="24">
    <source>
        <dbReference type="Proteomes" id="UP001225596"/>
    </source>
</evidence>
<keyword evidence="6" id="KW-0540">Nuclease</keyword>
<feature type="region of interest" description="Disordered" evidence="21">
    <location>
        <begin position="1"/>
        <end position="22"/>
    </location>
</feature>
<keyword evidence="17" id="KW-0464">Manganese</keyword>
<dbReference type="NCBIfam" id="NF004628">
    <property type="entry name" value="PRK05972.1"/>
    <property type="match status" value="1"/>
</dbReference>
<keyword evidence="24" id="KW-1185">Reference proteome</keyword>
<keyword evidence="14" id="KW-0238">DNA-binding</keyword>
<dbReference type="SUPFAM" id="SSF50249">
    <property type="entry name" value="Nucleic acid-binding proteins"/>
    <property type="match status" value="1"/>
</dbReference>
<evidence type="ECO:0000256" key="5">
    <source>
        <dbReference type="ARBA" id="ARBA00022695"/>
    </source>
</evidence>
<evidence type="ECO:0000256" key="16">
    <source>
        <dbReference type="ARBA" id="ARBA00023204"/>
    </source>
</evidence>
<dbReference type="InterPro" id="IPR033651">
    <property type="entry name" value="PaeLigD_Pol-like"/>
</dbReference>
<dbReference type="InterPro" id="IPR052171">
    <property type="entry name" value="NHEJ_LigD"/>
</dbReference>
<dbReference type="RefSeq" id="WP_338435221.1">
    <property type="nucleotide sequence ID" value="NZ_JAUYVH010000001.1"/>
</dbReference>
<feature type="region of interest" description="Disordered" evidence="21">
    <location>
        <begin position="540"/>
        <end position="565"/>
    </location>
</feature>
<evidence type="ECO:0000256" key="15">
    <source>
        <dbReference type="ARBA" id="ARBA00023172"/>
    </source>
</evidence>